<dbReference type="Pfam" id="PF00856">
    <property type="entry name" value="SET"/>
    <property type="match status" value="1"/>
</dbReference>
<feature type="domain" description="SET" evidence="1">
    <location>
        <begin position="1"/>
        <end position="140"/>
    </location>
</feature>
<dbReference type="Proteomes" id="UP000807353">
    <property type="component" value="Unassembled WGS sequence"/>
</dbReference>
<protein>
    <recommendedName>
        <fullName evidence="1">SET domain-containing protein</fullName>
    </recommendedName>
</protein>
<accession>A0A9P5YFF7</accession>
<dbReference type="AlphaFoldDB" id="A0A9P5YFF7"/>
<name>A0A9P5YFF7_9AGAR</name>
<dbReference type="PANTHER" id="PTHR47332:SF4">
    <property type="entry name" value="SET DOMAIN-CONTAINING PROTEIN 5"/>
    <property type="match status" value="1"/>
</dbReference>
<sequence length="297" mass="33402">MFARQDITTGGMILGERPGVIVPYLVGLPIPLSELYSKLFNRLPPTTFHDLMSLSNCKGQDDNNFLEGIIRANAIGIRLDVPDVPHPELSTHRAIFLNTSRCNHSCGPNAKWEWDVGSFCLILTAVRPIVSGEEITIHYTSVTRSRYERRDTLQSLYGFSCRCDYCSLPSTEAFSRSDEARAELENFWATLPTFEQWCLDASMPDTALIDRHVRALQLIEQEGMHILNSEKHADAIAMCYGALEDVEMFRAWTGRARGVKLRTSTSELIVLAKWLSNPLVFPAWGWRKTFCGARAGG</sequence>
<evidence type="ECO:0000259" key="1">
    <source>
        <dbReference type="PROSITE" id="PS50280"/>
    </source>
</evidence>
<dbReference type="InterPro" id="IPR046341">
    <property type="entry name" value="SET_dom_sf"/>
</dbReference>
<dbReference type="Gene3D" id="2.170.270.10">
    <property type="entry name" value="SET domain"/>
    <property type="match status" value="1"/>
</dbReference>
<evidence type="ECO:0000313" key="2">
    <source>
        <dbReference type="EMBL" id="KAF9466655.1"/>
    </source>
</evidence>
<gene>
    <name evidence="2" type="ORF">BDZ94DRAFT_1250418</name>
</gene>
<dbReference type="InterPro" id="IPR053185">
    <property type="entry name" value="SET_domain_protein"/>
</dbReference>
<comment type="caution">
    <text evidence="2">The sequence shown here is derived from an EMBL/GenBank/DDBJ whole genome shotgun (WGS) entry which is preliminary data.</text>
</comment>
<keyword evidence="3" id="KW-1185">Reference proteome</keyword>
<dbReference type="InterPro" id="IPR001214">
    <property type="entry name" value="SET_dom"/>
</dbReference>
<organism evidence="2 3">
    <name type="scientific">Collybia nuda</name>
    <dbReference type="NCBI Taxonomy" id="64659"/>
    <lineage>
        <taxon>Eukaryota</taxon>
        <taxon>Fungi</taxon>
        <taxon>Dikarya</taxon>
        <taxon>Basidiomycota</taxon>
        <taxon>Agaricomycotina</taxon>
        <taxon>Agaricomycetes</taxon>
        <taxon>Agaricomycetidae</taxon>
        <taxon>Agaricales</taxon>
        <taxon>Tricholomatineae</taxon>
        <taxon>Clitocybaceae</taxon>
        <taxon>Collybia</taxon>
    </lineage>
</organism>
<reference evidence="2" key="1">
    <citation type="submission" date="2020-11" db="EMBL/GenBank/DDBJ databases">
        <authorList>
            <consortium name="DOE Joint Genome Institute"/>
            <person name="Ahrendt S."/>
            <person name="Riley R."/>
            <person name="Andreopoulos W."/>
            <person name="Labutti K."/>
            <person name="Pangilinan J."/>
            <person name="Ruiz-Duenas F.J."/>
            <person name="Barrasa J.M."/>
            <person name="Sanchez-Garcia M."/>
            <person name="Camarero S."/>
            <person name="Miyauchi S."/>
            <person name="Serrano A."/>
            <person name="Linde D."/>
            <person name="Babiker R."/>
            <person name="Drula E."/>
            <person name="Ayuso-Fernandez I."/>
            <person name="Pacheco R."/>
            <person name="Padilla G."/>
            <person name="Ferreira P."/>
            <person name="Barriuso J."/>
            <person name="Kellner H."/>
            <person name="Castanera R."/>
            <person name="Alfaro M."/>
            <person name="Ramirez L."/>
            <person name="Pisabarro A.G."/>
            <person name="Kuo A."/>
            <person name="Tritt A."/>
            <person name="Lipzen A."/>
            <person name="He G."/>
            <person name="Yan M."/>
            <person name="Ng V."/>
            <person name="Cullen D."/>
            <person name="Martin F."/>
            <person name="Rosso M.-N."/>
            <person name="Henrissat B."/>
            <person name="Hibbett D."/>
            <person name="Martinez A.T."/>
            <person name="Grigoriev I.V."/>
        </authorList>
    </citation>
    <scope>NUCLEOTIDE SEQUENCE</scope>
    <source>
        <strain evidence="2">CBS 247.69</strain>
    </source>
</reference>
<dbReference type="SUPFAM" id="SSF82199">
    <property type="entry name" value="SET domain"/>
    <property type="match status" value="1"/>
</dbReference>
<dbReference type="PANTHER" id="PTHR47332">
    <property type="entry name" value="SET DOMAIN-CONTAINING PROTEIN 5"/>
    <property type="match status" value="1"/>
</dbReference>
<dbReference type="OrthoDB" id="265717at2759"/>
<dbReference type="CDD" id="cd20071">
    <property type="entry name" value="SET_SMYD"/>
    <property type="match status" value="1"/>
</dbReference>
<proteinExistence type="predicted"/>
<dbReference type="EMBL" id="MU150240">
    <property type="protein sequence ID" value="KAF9466655.1"/>
    <property type="molecule type" value="Genomic_DNA"/>
</dbReference>
<dbReference type="PROSITE" id="PS50280">
    <property type="entry name" value="SET"/>
    <property type="match status" value="1"/>
</dbReference>
<evidence type="ECO:0000313" key="3">
    <source>
        <dbReference type="Proteomes" id="UP000807353"/>
    </source>
</evidence>